<evidence type="ECO:0000313" key="2">
    <source>
        <dbReference type="Proteomes" id="UP000569732"/>
    </source>
</evidence>
<comment type="caution">
    <text evidence="1">The sequence shown here is derived from an EMBL/GenBank/DDBJ whole genome shotgun (WGS) entry which is preliminary data.</text>
</comment>
<name>A0A853I9Q6_9GAMM</name>
<sequence length="86" mass="10183">MEIICNNSPEIWQRLETRYNNIRKLFILYQKKHKKNIQHPSEVKLANKIKRNDPCLCGSGKKYKKCCLIKIESNIYDPITGSKFNL</sequence>
<dbReference type="Proteomes" id="UP000569732">
    <property type="component" value="Unassembled WGS sequence"/>
</dbReference>
<dbReference type="AlphaFoldDB" id="A0A853I9Q6"/>
<dbReference type="Gene3D" id="3.10.450.50">
    <property type="match status" value="1"/>
</dbReference>
<protein>
    <submittedName>
        <fullName evidence="1">SEC-C domain-containing protein</fullName>
    </submittedName>
</protein>
<evidence type="ECO:0000313" key="1">
    <source>
        <dbReference type="EMBL" id="NYZ69629.1"/>
    </source>
</evidence>
<keyword evidence="2" id="KW-1185">Reference proteome</keyword>
<accession>A0A853I9Q6</accession>
<reference evidence="1 2" key="1">
    <citation type="submission" date="2020-07" db="EMBL/GenBank/DDBJ databases">
        <title>Endozoicomonas sp. nov., isolated from sediment.</title>
        <authorList>
            <person name="Gu T."/>
        </authorList>
    </citation>
    <scope>NUCLEOTIDE SEQUENCE [LARGE SCALE GENOMIC DNA]</scope>
    <source>
        <strain evidence="1 2">SM1973</strain>
    </source>
</reference>
<organism evidence="1 2">
    <name type="scientific">Spartinivicinus marinus</name>
    <dbReference type="NCBI Taxonomy" id="2994442"/>
    <lineage>
        <taxon>Bacteria</taxon>
        <taxon>Pseudomonadati</taxon>
        <taxon>Pseudomonadota</taxon>
        <taxon>Gammaproteobacteria</taxon>
        <taxon>Oceanospirillales</taxon>
        <taxon>Zooshikellaceae</taxon>
        <taxon>Spartinivicinus</taxon>
    </lineage>
</organism>
<dbReference type="EMBL" id="JACCKB010000111">
    <property type="protein sequence ID" value="NYZ69629.1"/>
    <property type="molecule type" value="Genomic_DNA"/>
</dbReference>
<dbReference type="SUPFAM" id="SSF103642">
    <property type="entry name" value="Sec-C motif"/>
    <property type="match status" value="1"/>
</dbReference>
<dbReference type="Pfam" id="PF02810">
    <property type="entry name" value="SEC-C"/>
    <property type="match status" value="1"/>
</dbReference>
<proteinExistence type="predicted"/>
<dbReference type="InterPro" id="IPR004027">
    <property type="entry name" value="SEC_C_motif"/>
</dbReference>
<gene>
    <name evidence="1" type="ORF">H0A36_26805</name>
</gene>